<dbReference type="EMBL" id="JABTTQ020000002">
    <property type="protein sequence ID" value="KAK6161981.1"/>
    <property type="molecule type" value="Genomic_DNA"/>
</dbReference>
<keyword evidence="2" id="KW-1185">Reference proteome</keyword>
<protein>
    <recommendedName>
        <fullName evidence="3">Reverse transcriptase</fullName>
    </recommendedName>
</protein>
<dbReference type="Gene3D" id="3.60.10.10">
    <property type="entry name" value="Endonuclease/exonuclease/phosphatase"/>
    <property type="match status" value="1"/>
</dbReference>
<evidence type="ECO:0000313" key="1">
    <source>
        <dbReference type="EMBL" id="KAK6161981.1"/>
    </source>
</evidence>
<comment type="caution">
    <text evidence="1">The sequence shown here is derived from an EMBL/GenBank/DDBJ whole genome shotgun (WGS) entry which is preliminary data.</text>
</comment>
<proteinExistence type="predicted"/>
<evidence type="ECO:0008006" key="3">
    <source>
        <dbReference type="Google" id="ProtNLM"/>
    </source>
</evidence>
<organism evidence="1 2">
    <name type="scientific">Rehmannia glutinosa</name>
    <name type="common">Chinese foxglove</name>
    <dbReference type="NCBI Taxonomy" id="99300"/>
    <lineage>
        <taxon>Eukaryota</taxon>
        <taxon>Viridiplantae</taxon>
        <taxon>Streptophyta</taxon>
        <taxon>Embryophyta</taxon>
        <taxon>Tracheophyta</taxon>
        <taxon>Spermatophyta</taxon>
        <taxon>Magnoliopsida</taxon>
        <taxon>eudicotyledons</taxon>
        <taxon>Gunneridae</taxon>
        <taxon>Pentapetalae</taxon>
        <taxon>asterids</taxon>
        <taxon>lamiids</taxon>
        <taxon>Lamiales</taxon>
        <taxon>Orobanchaceae</taxon>
        <taxon>Rehmannieae</taxon>
        <taxon>Rehmannia</taxon>
    </lineage>
</organism>
<reference evidence="1 2" key="1">
    <citation type="journal article" date="2021" name="Comput. Struct. Biotechnol. J.">
        <title>De novo genome assembly of the potent medicinal plant Rehmannia glutinosa using nanopore technology.</title>
        <authorList>
            <person name="Ma L."/>
            <person name="Dong C."/>
            <person name="Song C."/>
            <person name="Wang X."/>
            <person name="Zheng X."/>
            <person name="Niu Y."/>
            <person name="Chen S."/>
            <person name="Feng W."/>
        </authorList>
    </citation>
    <scope>NUCLEOTIDE SEQUENCE [LARGE SCALE GENOMIC DNA]</scope>
    <source>
        <strain evidence="1">DH-2019</strain>
    </source>
</reference>
<sequence>MIWDSTIQVYLDKRACGDRNIQERLDRCFANISWVSRFPDYKIEHQMRIASDHCPILLTWSGKGRRNPPRKKRPFKFEKMWLQDESCTPYIIKTWGDQSHHNTPEFIREKIQQLGASLRTWESSHFGNVSHQLCKSREQLQEIQQLAPTDDNIAAIKILEEKIYTLMKREETMWYQRARVNWLKDGDKNTAFFHRVANGRNKRNSIERIKREDGMTTSKMRRASAEVLKQYFVPYSRPLLGRIITEQLCMDPIVTKLKMRS</sequence>
<accession>A0ABR0XS43</accession>
<gene>
    <name evidence="1" type="ORF">DH2020_001822</name>
</gene>
<name>A0ABR0XS43_REHGL</name>
<dbReference type="SUPFAM" id="SSF56219">
    <property type="entry name" value="DNase I-like"/>
    <property type="match status" value="1"/>
</dbReference>
<dbReference type="PANTHER" id="PTHR33710">
    <property type="entry name" value="BNAC02G09200D PROTEIN"/>
    <property type="match status" value="1"/>
</dbReference>
<dbReference type="Proteomes" id="UP001318860">
    <property type="component" value="Unassembled WGS sequence"/>
</dbReference>
<dbReference type="PANTHER" id="PTHR33710:SF62">
    <property type="entry name" value="DUF4283 DOMAIN PROTEIN"/>
    <property type="match status" value="1"/>
</dbReference>
<dbReference type="InterPro" id="IPR036691">
    <property type="entry name" value="Endo/exonu/phosph_ase_sf"/>
</dbReference>
<evidence type="ECO:0000313" key="2">
    <source>
        <dbReference type="Proteomes" id="UP001318860"/>
    </source>
</evidence>